<reference evidence="6" key="2">
    <citation type="submission" date="2024-08" db="UniProtKB">
        <authorList>
            <consortium name="EnsemblMetazoa"/>
        </authorList>
    </citation>
    <scope>IDENTIFICATION</scope>
</reference>
<dbReference type="GO" id="GO:0016579">
    <property type="term" value="P:protein deubiquitination"/>
    <property type="evidence" value="ECO:0007669"/>
    <property type="project" value="InterPro"/>
</dbReference>
<proteinExistence type="inferred from homology"/>
<dbReference type="InterPro" id="IPR015063">
    <property type="entry name" value="USP8_dimer"/>
</dbReference>
<dbReference type="SUPFAM" id="SSF140856">
    <property type="entry name" value="USP8 N-terminal domain-like"/>
    <property type="match status" value="1"/>
</dbReference>
<dbReference type="GO" id="GO:0004843">
    <property type="term" value="F:cysteine-type deubiquitinase activity"/>
    <property type="evidence" value="ECO:0007669"/>
    <property type="project" value="UniProtKB-EC"/>
</dbReference>
<dbReference type="CDD" id="cd02257">
    <property type="entry name" value="Peptidase_C19"/>
    <property type="match status" value="1"/>
</dbReference>
<dbReference type="Pfam" id="PF00443">
    <property type="entry name" value="UCH"/>
    <property type="match status" value="1"/>
</dbReference>
<dbReference type="InterPro" id="IPR001394">
    <property type="entry name" value="Peptidase_C19_UCH"/>
</dbReference>
<evidence type="ECO:0000313" key="7">
    <source>
        <dbReference type="Proteomes" id="UP000019118"/>
    </source>
</evidence>
<dbReference type="EC" id="3.4.19.12" evidence="3"/>
<dbReference type="Pfam" id="PF08969">
    <property type="entry name" value="USP8_dimer"/>
    <property type="match status" value="1"/>
</dbReference>
<dbReference type="GeneID" id="109542082"/>
<dbReference type="InterPro" id="IPR001763">
    <property type="entry name" value="Rhodanese-like_dom"/>
</dbReference>
<dbReference type="Gene3D" id="3.90.70.10">
    <property type="entry name" value="Cysteine proteinases"/>
    <property type="match status" value="1"/>
</dbReference>
<keyword evidence="7" id="KW-1185">Reference proteome</keyword>
<dbReference type="Gene3D" id="3.40.250.10">
    <property type="entry name" value="Rhodanese-like domain"/>
    <property type="match status" value="1"/>
</dbReference>
<organism evidence="6 7">
    <name type="scientific">Dendroctonus ponderosae</name>
    <name type="common">Mountain pine beetle</name>
    <dbReference type="NCBI Taxonomy" id="77166"/>
    <lineage>
        <taxon>Eukaryota</taxon>
        <taxon>Metazoa</taxon>
        <taxon>Ecdysozoa</taxon>
        <taxon>Arthropoda</taxon>
        <taxon>Hexapoda</taxon>
        <taxon>Insecta</taxon>
        <taxon>Pterygota</taxon>
        <taxon>Neoptera</taxon>
        <taxon>Endopterygota</taxon>
        <taxon>Coleoptera</taxon>
        <taxon>Polyphaga</taxon>
        <taxon>Cucujiformia</taxon>
        <taxon>Curculionidae</taxon>
        <taxon>Scolytinae</taxon>
        <taxon>Dendroctonus</taxon>
    </lineage>
</organism>
<dbReference type="PROSITE" id="PS00973">
    <property type="entry name" value="USP_2"/>
    <property type="match status" value="1"/>
</dbReference>
<dbReference type="KEGG" id="dpa:109542082"/>
<protein>
    <recommendedName>
        <fullName evidence="3">ubiquitinyl hydrolase 1</fullName>
        <ecNumber evidence="3">3.4.19.12</ecNumber>
    </recommendedName>
</protein>
<sequence length="748" mass="86734">MQHVAELHIATNLEDLKDIAYPKKLGNNSKALEKAIKSLYREINRAILDQEKCYIYCMRYLRSIETLCKIGDAKYYKLIYASEVNKVNNKIDELQTVLGRRYEAQQARQLKRAIHKTLETSPRVASSPEVKPQLFPNEFISVKELFQAIQDNLNILIVDIRPGDEYSQSKVKFENIINVSDEIIVAGLSANALGKKLLDDTQKIWDKRDRFDALVFVDWNSSTDNITCAKMKYLIDSVVEWDCLRTYKQHPVILNGGFKDFLDSYPGSVTNVHVNFIRNNEDIDELLELDSITYPEPDQNVSLMPLKQFTIEELEDSSSIETQSDEDMAAEQPPSTTSLDSETSVVAPKGGGASTEKKLDNFLEEPMDNIKNKIEAHRRKLLLEARNNKNRIQSDNRERFIGDSDDDKVWMEAKRYPPPIRRETKPKKIEFVFSGWCGLVNIKNTCYMNTILQCLKCIPVIRSFVHSNYTKFITRRPVQVINEFASVIRVLCEGTETNKKVYKPSAFYDTICKLDSLYKKGNHEDCMEFFLFLFNYLNDDCSYDITKKSVMIEREKAWYSQLQGRTSLWVDLFYHQFKCTKICQTCHNKADSYETDNTLMLPVPYRPGLKSVKLGNLIDEYLEDNQILDYKCSKCQNLGVINKKQVVVAPEILVLVLKRYYQDEYQESRKNNACVDFDFNFTFGNYRYTLYSIAEHRGTMDHGHYFAHGVLDDSTFVEFNDERTMRYTGDMENIRGSACAFFYCKSKA</sequence>
<dbReference type="InterPro" id="IPR018200">
    <property type="entry name" value="USP_CS"/>
</dbReference>
<evidence type="ECO:0000256" key="2">
    <source>
        <dbReference type="ARBA" id="ARBA00009085"/>
    </source>
</evidence>
<comment type="similarity">
    <text evidence="2">Belongs to the peptidase C19 family.</text>
</comment>
<dbReference type="PANTHER" id="PTHR21646">
    <property type="entry name" value="UBIQUITIN CARBOXYL-TERMINAL HYDROLASE"/>
    <property type="match status" value="1"/>
</dbReference>
<dbReference type="Pfam" id="PF00581">
    <property type="entry name" value="Rhodanese"/>
    <property type="match status" value="1"/>
</dbReference>
<dbReference type="SUPFAM" id="SSF54001">
    <property type="entry name" value="Cysteine proteinases"/>
    <property type="match status" value="1"/>
</dbReference>
<evidence type="ECO:0000259" key="5">
    <source>
        <dbReference type="PROSITE" id="PS50235"/>
    </source>
</evidence>
<evidence type="ECO:0000256" key="4">
    <source>
        <dbReference type="SAM" id="MobiDB-lite"/>
    </source>
</evidence>
<dbReference type="SUPFAM" id="SSF52821">
    <property type="entry name" value="Rhodanese/Cell cycle control phosphatase"/>
    <property type="match status" value="1"/>
</dbReference>
<dbReference type="InterPro" id="IPR036873">
    <property type="entry name" value="Rhodanese-like_dom_sf"/>
</dbReference>
<evidence type="ECO:0000313" key="6">
    <source>
        <dbReference type="EnsemblMetazoa" id="XP_019766695.1"/>
    </source>
</evidence>
<feature type="region of interest" description="Disordered" evidence="4">
    <location>
        <begin position="316"/>
        <end position="356"/>
    </location>
</feature>
<comment type="catalytic activity">
    <reaction evidence="1">
        <text>Thiol-dependent hydrolysis of ester, thioester, amide, peptide and isopeptide bonds formed by the C-terminal Gly of ubiquitin (a 76-residue protein attached to proteins as an intracellular targeting signal).</text>
        <dbReference type="EC" id="3.4.19.12"/>
    </reaction>
</comment>
<dbReference type="SMART" id="SM00450">
    <property type="entry name" value="RHOD"/>
    <property type="match status" value="1"/>
</dbReference>
<dbReference type="Gene3D" id="1.20.58.80">
    <property type="entry name" value="Phosphotransferase system, lactose/cellobiose-type IIA subunit"/>
    <property type="match status" value="1"/>
</dbReference>
<dbReference type="InterPro" id="IPR028889">
    <property type="entry name" value="USP"/>
</dbReference>
<name>A0AAR5Q0C3_DENPD</name>
<dbReference type="InterPro" id="IPR050185">
    <property type="entry name" value="Ub_carboxyl-term_hydrolase"/>
</dbReference>
<feature type="compositionally biased region" description="Polar residues" evidence="4">
    <location>
        <begin position="333"/>
        <end position="344"/>
    </location>
</feature>
<evidence type="ECO:0000256" key="3">
    <source>
        <dbReference type="ARBA" id="ARBA00012759"/>
    </source>
</evidence>
<dbReference type="EnsemblMetazoa" id="XM_019911136.1">
    <property type="protein sequence ID" value="XP_019766695.1"/>
    <property type="gene ID" value="LOC109542082"/>
</dbReference>
<feature type="domain" description="USP" evidence="5">
    <location>
        <begin position="437"/>
        <end position="746"/>
    </location>
</feature>
<accession>A0AAR5Q0C3</accession>
<dbReference type="PANTHER" id="PTHR21646:SF46">
    <property type="entry name" value="UBIQUITIN CARBOXYL-TERMINAL HYDROLASE"/>
    <property type="match status" value="1"/>
</dbReference>
<feature type="compositionally biased region" description="Acidic residues" evidence="4">
    <location>
        <begin position="316"/>
        <end position="329"/>
    </location>
</feature>
<dbReference type="AlphaFoldDB" id="A0AAR5Q0C3"/>
<dbReference type="InterPro" id="IPR038765">
    <property type="entry name" value="Papain-like_cys_pep_sf"/>
</dbReference>
<dbReference type="Proteomes" id="UP000019118">
    <property type="component" value="Unassembled WGS sequence"/>
</dbReference>
<dbReference type="PROSITE" id="PS50235">
    <property type="entry name" value="USP_3"/>
    <property type="match status" value="1"/>
</dbReference>
<evidence type="ECO:0000256" key="1">
    <source>
        <dbReference type="ARBA" id="ARBA00000707"/>
    </source>
</evidence>
<reference evidence="7" key="1">
    <citation type="journal article" date="2013" name="Genome Biol.">
        <title>Draft genome of the mountain pine beetle, Dendroctonus ponderosae Hopkins, a major forest pest.</title>
        <authorList>
            <person name="Keeling C.I."/>
            <person name="Yuen M.M."/>
            <person name="Liao N.Y."/>
            <person name="Docking T.R."/>
            <person name="Chan S.K."/>
            <person name="Taylor G.A."/>
            <person name="Palmquist D.L."/>
            <person name="Jackman S.D."/>
            <person name="Nguyen A."/>
            <person name="Li M."/>
            <person name="Henderson H."/>
            <person name="Janes J.K."/>
            <person name="Zhao Y."/>
            <person name="Pandoh P."/>
            <person name="Moore R."/>
            <person name="Sperling F.A."/>
            <person name="Huber D.P."/>
            <person name="Birol I."/>
            <person name="Jones S.J."/>
            <person name="Bohlmann J."/>
        </authorList>
    </citation>
    <scope>NUCLEOTIDE SEQUENCE</scope>
</reference>